<comment type="caution">
    <text evidence="4">The sequence shown here is derived from an EMBL/GenBank/DDBJ whole genome shotgun (WGS) entry which is preliminary data.</text>
</comment>
<name>A0ABD3GP14_9MARC</name>
<evidence type="ECO:0000256" key="1">
    <source>
        <dbReference type="PROSITE-ProRule" id="PRU00047"/>
    </source>
</evidence>
<keyword evidence="1" id="KW-0479">Metal-binding</keyword>
<organism evidence="4 5">
    <name type="scientific">Riccia sorocarpa</name>
    <dbReference type="NCBI Taxonomy" id="122646"/>
    <lineage>
        <taxon>Eukaryota</taxon>
        <taxon>Viridiplantae</taxon>
        <taxon>Streptophyta</taxon>
        <taxon>Embryophyta</taxon>
        <taxon>Marchantiophyta</taxon>
        <taxon>Marchantiopsida</taxon>
        <taxon>Marchantiidae</taxon>
        <taxon>Marchantiales</taxon>
        <taxon>Ricciaceae</taxon>
        <taxon>Riccia</taxon>
    </lineage>
</organism>
<feature type="domain" description="CCHC-type" evidence="3">
    <location>
        <begin position="7"/>
        <end position="22"/>
    </location>
</feature>
<proteinExistence type="predicted"/>
<protein>
    <recommendedName>
        <fullName evidence="3">CCHC-type domain-containing protein</fullName>
    </recommendedName>
</protein>
<evidence type="ECO:0000313" key="4">
    <source>
        <dbReference type="EMBL" id="KAL3679464.1"/>
    </source>
</evidence>
<accession>A0ABD3GP14</accession>
<dbReference type="InterPro" id="IPR001878">
    <property type="entry name" value="Znf_CCHC"/>
</dbReference>
<keyword evidence="1" id="KW-0863">Zinc-finger</keyword>
<gene>
    <name evidence="4" type="ORF">R1sor_022420</name>
</gene>
<evidence type="ECO:0000256" key="2">
    <source>
        <dbReference type="SAM" id="MobiDB-lite"/>
    </source>
</evidence>
<reference evidence="4 5" key="1">
    <citation type="submission" date="2024-09" db="EMBL/GenBank/DDBJ databases">
        <title>Chromosome-scale assembly of Riccia sorocarpa.</title>
        <authorList>
            <person name="Paukszto L."/>
        </authorList>
    </citation>
    <scope>NUCLEOTIDE SEQUENCE [LARGE SCALE GENOMIC DNA]</scope>
    <source>
        <strain evidence="4">LP-2024</strain>
        <tissue evidence="4">Aerial parts of the thallus</tissue>
    </source>
</reference>
<dbReference type="AlphaFoldDB" id="A0ABD3GP14"/>
<dbReference type="EMBL" id="JBJQOH010000007">
    <property type="protein sequence ID" value="KAL3679464.1"/>
    <property type="molecule type" value="Genomic_DNA"/>
</dbReference>
<feature type="region of interest" description="Disordered" evidence="2">
    <location>
        <begin position="88"/>
        <end position="133"/>
    </location>
</feature>
<sequence length="349" mass="39147">MGHVPLCQNCNEPGHISPHCQKPQVQRQKVNYVATSGTKNDVSVQLADWENEAKTSPPESTSKIRFDPQIITIPSSLEGWPSDSAWDTFGVSTRSRGETKTSSTKEEKKKKGKKQIEVSVETSSDSDSKPVKRDMYKDDISSIVREALKKQSQDAADLEAYHEEIRALYISGLESESEKPVQFQGAEIYNLPCPLTEGEGNLDITTEPPQLESKKWGDIVGLNGKFADLLEEAKRAVPDQPIPEREDTDIAGATTFKMTEGIIRKEDWKSLEMSDLKGILPQIGTHRIDLQPGSVLVRQRYNQVFLRAENCDKTTFTTDWGTFAYKLADMTGELLPTKTNASRVRRYYT</sequence>
<dbReference type="PROSITE" id="PS50158">
    <property type="entry name" value="ZF_CCHC"/>
    <property type="match status" value="1"/>
</dbReference>
<dbReference type="Proteomes" id="UP001633002">
    <property type="component" value="Unassembled WGS sequence"/>
</dbReference>
<evidence type="ECO:0000259" key="3">
    <source>
        <dbReference type="PROSITE" id="PS50158"/>
    </source>
</evidence>
<evidence type="ECO:0000313" key="5">
    <source>
        <dbReference type="Proteomes" id="UP001633002"/>
    </source>
</evidence>
<keyword evidence="5" id="KW-1185">Reference proteome</keyword>
<keyword evidence="1" id="KW-0862">Zinc</keyword>
<dbReference type="GO" id="GO:0008270">
    <property type="term" value="F:zinc ion binding"/>
    <property type="evidence" value="ECO:0007669"/>
    <property type="project" value="UniProtKB-KW"/>
</dbReference>
<feature type="compositionally biased region" description="Basic and acidic residues" evidence="2">
    <location>
        <begin position="95"/>
        <end position="109"/>
    </location>
</feature>